<dbReference type="PANTHER" id="PTHR42872:SF6">
    <property type="entry name" value="PROTEIN-GLUTAMATE METHYLESTERASE_PROTEIN-GLUTAMINE GLUTAMINASE"/>
    <property type="match status" value="1"/>
</dbReference>
<dbReference type="InterPro" id="IPR035909">
    <property type="entry name" value="CheB_C"/>
</dbReference>
<dbReference type="GO" id="GO:0005737">
    <property type="term" value="C:cytoplasm"/>
    <property type="evidence" value="ECO:0007669"/>
    <property type="project" value="UniProtKB-SubCell"/>
</dbReference>
<feature type="active site" evidence="5 6">
    <location>
        <position position="316"/>
    </location>
</feature>
<comment type="catalytic activity">
    <reaction evidence="4 5">
        <text>[protein]-L-glutamate 5-O-methyl ester + H2O = L-glutamyl-[protein] + methanol + H(+)</text>
        <dbReference type="Rhea" id="RHEA:23236"/>
        <dbReference type="Rhea" id="RHEA-COMP:10208"/>
        <dbReference type="Rhea" id="RHEA-COMP:10311"/>
        <dbReference type="ChEBI" id="CHEBI:15377"/>
        <dbReference type="ChEBI" id="CHEBI:15378"/>
        <dbReference type="ChEBI" id="CHEBI:17790"/>
        <dbReference type="ChEBI" id="CHEBI:29973"/>
        <dbReference type="ChEBI" id="CHEBI:82795"/>
        <dbReference type="EC" id="3.1.1.61"/>
    </reaction>
</comment>
<dbReference type="CDD" id="cd16432">
    <property type="entry name" value="CheB_Rec"/>
    <property type="match status" value="1"/>
</dbReference>
<dbReference type="HAMAP" id="MF_00099">
    <property type="entry name" value="CheB_chemtxs"/>
    <property type="match status" value="1"/>
</dbReference>
<keyword evidence="3 5" id="KW-0378">Hydrolase</keyword>
<dbReference type="GO" id="GO:0008984">
    <property type="term" value="F:protein-glutamate methylesterase activity"/>
    <property type="evidence" value="ECO:0007669"/>
    <property type="project" value="UniProtKB-UniRule"/>
</dbReference>
<dbReference type="InterPro" id="IPR011006">
    <property type="entry name" value="CheY-like_superfamily"/>
</dbReference>
<dbReference type="NCBIfam" id="NF001965">
    <property type="entry name" value="PRK00742.1"/>
    <property type="match status" value="1"/>
</dbReference>
<keyword evidence="2 5" id="KW-0145">Chemotaxis</keyword>
<comment type="catalytic activity">
    <reaction evidence="5">
        <text>L-glutaminyl-[protein] + H2O = L-glutamyl-[protein] + NH4(+)</text>
        <dbReference type="Rhea" id="RHEA:16441"/>
        <dbReference type="Rhea" id="RHEA-COMP:10207"/>
        <dbReference type="Rhea" id="RHEA-COMP:10208"/>
        <dbReference type="ChEBI" id="CHEBI:15377"/>
        <dbReference type="ChEBI" id="CHEBI:28938"/>
        <dbReference type="ChEBI" id="CHEBI:29973"/>
        <dbReference type="ChEBI" id="CHEBI:30011"/>
        <dbReference type="EC" id="3.5.1.44"/>
    </reaction>
</comment>
<dbReference type="SUPFAM" id="SSF52738">
    <property type="entry name" value="Methylesterase CheB, C-terminal domain"/>
    <property type="match status" value="1"/>
</dbReference>
<dbReference type="EMBL" id="PDPS01000022">
    <property type="protein sequence ID" value="PID58628.1"/>
    <property type="molecule type" value="Genomic_DNA"/>
</dbReference>
<dbReference type="EC" id="3.1.1.61" evidence="5"/>
<evidence type="ECO:0000256" key="1">
    <source>
        <dbReference type="ARBA" id="ARBA00022490"/>
    </source>
</evidence>
<evidence type="ECO:0000256" key="3">
    <source>
        <dbReference type="ARBA" id="ARBA00022801"/>
    </source>
</evidence>
<dbReference type="SMART" id="SM00448">
    <property type="entry name" value="REC"/>
    <property type="match status" value="1"/>
</dbReference>
<evidence type="ECO:0000256" key="4">
    <source>
        <dbReference type="ARBA" id="ARBA00048267"/>
    </source>
</evidence>
<evidence type="ECO:0000313" key="11">
    <source>
        <dbReference type="Proteomes" id="UP000229740"/>
    </source>
</evidence>
<dbReference type="GO" id="GO:0000156">
    <property type="term" value="F:phosphorelay response regulator activity"/>
    <property type="evidence" value="ECO:0007669"/>
    <property type="project" value="InterPro"/>
</dbReference>
<keyword evidence="5 7" id="KW-0597">Phosphoprotein</keyword>
<dbReference type="Proteomes" id="UP000229740">
    <property type="component" value="Unassembled WGS sequence"/>
</dbReference>
<reference evidence="10 11" key="1">
    <citation type="submission" date="2017-10" db="EMBL/GenBank/DDBJ databases">
        <title>Novel microbial diversity and functional potential in the marine mammal oral microbiome.</title>
        <authorList>
            <person name="Dudek N.K."/>
            <person name="Sun C.L."/>
            <person name="Burstein D."/>
            <person name="Kantor R.S."/>
            <person name="Aliaga Goltsman D.S."/>
            <person name="Bik E.M."/>
            <person name="Thomas B.C."/>
            <person name="Banfield J.F."/>
            <person name="Relman D.A."/>
        </authorList>
    </citation>
    <scope>NUCLEOTIDE SEQUENCE [LARGE SCALE GENOMIC DNA]</scope>
    <source>
        <strain evidence="10">DOLZORAL124_49_17</strain>
    </source>
</reference>
<dbReference type="PROSITE" id="PS50110">
    <property type="entry name" value="RESPONSE_REGULATORY"/>
    <property type="match status" value="1"/>
</dbReference>
<dbReference type="InterPro" id="IPR000673">
    <property type="entry name" value="Sig_transdc_resp-reg_Me-estase"/>
</dbReference>
<organism evidence="10 11">
    <name type="scientific">candidate division KSB3 bacterium</name>
    <dbReference type="NCBI Taxonomy" id="2044937"/>
    <lineage>
        <taxon>Bacteria</taxon>
        <taxon>candidate division KSB3</taxon>
    </lineage>
</organism>
<dbReference type="Gene3D" id="3.40.50.2300">
    <property type="match status" value="1"/>
</dbReference>
<dbReference type="GO" id="GO:0006935">
    <property type="term" value="P:chemotaxis"/>
    <property type="evidence" value="ECO:0007669"/>
    <property type="project" value="UniProtKB-UniRule"/>
</dbReference>
<keyword evidence="1 5" id="KW-0963">Cytoplasm</keyword>
<accession>A0A2G6EA32</accession>
<feature type="domain" description="Response regulatory" evidence="8">
    <location>
        <begin position="3"/>
        <end position="120"/>
    </location>
</feature>
<dbReference type="PIRSF" id="PIRSF000876">
    <property type="entry name" value="RR_chemtxs_CheB"/>
    <property type="match status" value="1"/>
</dbReference>
<comment type="domain">
    <text evidence="5">Contains a C-terminal catalytic domain, and an N-terminal region which modulates catalytic activity.</text>
</comment>
<dbReference type="PROSITE" id="PS50122">
    <property type="entry name" value="CHEB"/>
    <property type="match status" value="1"/>
</dbReference>
<evidence type="ECO:0000313" key="10">
    <source>
        <dbReference type="EMBL" id="PID58628.1"/>
    </source>
</evidence>
<dbReference type="Pfam" id="PF01339">
    <property type="entry name" value="CheB_methylest"/>
    <property type="match status" value="1"/>
</dbReference>
<gene>
    <name evidence="5" type="primary">cheB</name>
    <name evidence="10" type="ORF">CSB45_03535</name>
</gene>
<feature type="active site" evidence="5 6">
    <location>
        <position position="222"/>
    </location>
</feature>
<dbReference type="AlphaFoldDB" id="A0A2G6EA32"/>
<comment type="PTM">
    <text evidence="5">Phosphorylated by CheA. Phosphorylation of the N-terminal regulatory domain activates the methylesterase activity.</text>
</comment>
<dbReference type="Pfam" id="PF00072">
    <property type="entry name" value="Response_reg"/>
    <property type="match status" value="1"/>
</dbReference>
<comment type="function">
    <text evidence="5">Involved in chemotaxis. Part of a chemotaxis signal transduction system that modulates chemotaxis in response to various stimuli. Catalyzes the demethylation of specific methylglutamate residues introduced into the chemoreceptors (methyl-accepting chemotaxis proteins or MCP) by CheR. Also mediates the irreversible deamidation of specific glutamine residues to glutamic acid.</text>
</comment>
<evidence type="ECO:0000256" key="7">
    <source>
        <dbReference type="PROSITE-ProRule" id="PRU00169"/>
    </source>
</evidence>
<evidence type="ECO:0000259" key="9">
    <source>
        <dbReference type="PROSITE" id="PS50122"/>
    </source>
</evidence>
<dbReference type="CDD" id="cd17541">
    <property type="entry name" value="REC_CheB-like"/>
    <property type="match status" value="1"/>
</dbReference>
<dbReference type="GO" id="GO:0050568">
    <property type="term" value="F:protein-glutamine glutaminase activity"/>
    <property type="evidence" value="ECO:0007669"/>
    <property type="project" value="UniProtKB-UniRule"/>
</dbReference>
<feature type="modified residue" description="4-aspartylphosphate" evidence="5 7">
    <location>
        <position position="54"/>
    </location>
</feature>
<dbReference type="PANTHER" id="PTHR42872">
    <property type="entry name" value="PROTEIN-GLUTAMATE METHYLESTERASE/PROTEIN-GLUTAMINE GLUTAMINASE"/>
    <property type="match status" value="1"/>
</dbReference>
<dbReference type="EC" id="3.5.1.44" evidence="5"/>
<protein>
    <recommendedName>
        <fullName evidence="5">Protein-glutamate methylesterase/protein-glutamine glutaminase</fullName>
        <ecNumber evidence="5">3.1.1.61</ecNumber>
        <ecNumber evidence="5">3.5.1.44</ecNumber>
    </recommendedName>
</protein>
<feature type="domain" description="CheB-type methylesterase" evidence="9">
    <location>
        <begin position="183"/>
        <end position="374"/>
    </location>
</feature>
<dbReference type="SUPFAM" id="SSF52172">
    <property type="entry name" value="CheY-like"/>
    <property type="match status" value="1"/>
</dbReference>
<proteinExistence type="inferred from homology"/>
<feature type="active site" evidence="5 6">
    <location>
        <position position="195"/>
    </location>
</feature>
<dbReference type="InterPro" id="IPR008248">
    <property type="entry name" value="CheB-like"/>
</dbReference>
<evidence type="ECO:0000256" key="2">
    <source>
        <dbReference type="ARBA" id="ARBA00022500"/>
    </source>
</evidence>
<comment type="caution">
    <text evidence="10">The sequence shown here is derived from an EMBL/GenBank/DDBJ whole genome shotgun (WGS) entry which is preliminary data.</text>
</comment>
<name>A0A2G6EA32_9BACT</name>
<sequence>MIRVLVVDDSAVMLRLLSEIINDDPGLQVIATASHGYEAIRKAETLRPDVITMDVNMPHMDGLKAVEHIMISAPTPIVMISSLTRKGAEITLKALDLGAIDFVSKPSGYVSLDIGDIAHEILSKIKLAAKIRVVGTVKNSTITTNSPSLLRRATLPEPPKRGEDIDIEHAIFRYVLSRSSGNIYNYSRVVAIGCSTGGPQALNDILLRFPQQFPAPILIAQHMPEKFTEKMAELLDRRAELHVVEAKRGMKLQKGLVYIAPGAYNLKVLPDRTLALIEDNTPSSQPRPSVDMLFISVAAVFREQAVGVLLTGMGGDGVIGMNAIKDAKGVTIAQDEESSLVFGMPKMAIESGCVDSIVPLALMADEIMDSVNMPAKR</sequence>
<dbReference type="Gene3D" id="3.40.50.180">
    <property type="entry name" value="Methylesterase CheB, C-terminal domain"/>
    <property type="match status" value="1"/>
</dbReference>
<evidence type="ECO:0000256" key="5">
    <source>
        <dbReference type="HAMAP-Rule" id="MF_00099"/>
    </source>
</evidence>
<dbReference type="InterPro" id="IPR001789">
    <property type="entry name" value="Sig_transdc_resp-reg_receiver"/>
</dbReference>
<comment type="similarity">
    <text evidence="5">Belongs to the CheB family.</text>
</comment>
<evidence type="ECO:0000256" key="6">
    <source>
        <dbReference type="PROSITE-ProRule" id="PRU00050"/>
    </source>
</evidence>
<comment type="subcellular location">
    <subcellularLocation>
        <location evidence="5">Cytoplasm</location>
    </subcellularLocation>
</comment>
<evidence type="ECO:0000259" key="8">
    <source>
        <dbReference type="PROSITE" id="PS50110"/>
    </source>
</evidence>